<keyword evidence="2" id="KW-1185">Reference proteome</keyword>
<dbReference type="Proteomes" id="UP001165085">
    <property type="component" value="Unassembled WGS sequence"/>
</dbReference>
<gene>
    <name evidence="1" type="ORF">TrST_g9481</name>
</gene>
<dbReference type="OrthoDB" id="37297at2759"/>
<name>A0A9W7AXG0_9STRA</name>
<accession>A0A9W7AXG0</accession>
<proteinExistence type="predicted"/>
<organism evidence="1 2">
    <name type="scientific">Triparma strigata</name>
    <dbReference type="NCBI Taxonomy" id="1606541"/>
    <lineage>
        <taxon>Eukaryota</taxon>
        <taxon>Sar</taxon>
        <taxon>Stramenopiles</taxon>
        <taxon>Ochrophyta</taxon>
        <taxon>Bolidophyceae</taxon>
        <taxon>Parmales</taxon>
        <taxon>Triparmaceae</taxon>
        <taxon>Triparma</taxon>
    </lineage>
</organism>
<protein>
    <recommendedName>
        <fullName evidence="3">Thioredoxin-like fold domain-containing protein</fullName>
    </recommendedName>
</protein>
<evidence type="ECO:0000313" key="1">
    <source>
        <dbReference type="EMBL" id="GMH76194.1"/>
    </source>
</evidence>
<dbReference type="AlphaFoldDB" id="A0A9W7AXG0"/>
<dbReference type="SUPFAM" id="SSF52833">
    <property type="entry name" value="Thioredoxin-like"/>
    <property type="match status" value="1"/>
</dbReference>
<evidence type="ECO:0008006" key="3">
    <source>
        <dbReference type="Google" id="ProtNLM"/>
    </source>
</evidence>
<dbReference type="InterPro" id="IPR036249">
    <property type="entry name" value="Thioredoxin-like_sf"/>
</dbReference>
<dbReference type="PANTHER" id="PTHR33875">
    <property type="entry name" value="OS09G0542200 PROTEIN"/>
    <property type="match status" value="1"/>
</dbReference>
<evidence type="ECO:0000313" key="2">
    <source>
        <dbReference type="Proteomes" id="UP001165085"/>
    </source>
</evidence>
<dbReference type="PANTHER" id="PTHR33875:SF2">
    <property type="entry name" value="ACR183CP"/>
    <property type="match status" value="1"/>
</dbReference>
<dbReference type="EMBL" id="BRXY01000195">
    <property type="protein sequence ID" value="GMH76194.1"/>
    <property type="molecule type" value="Genomic_DNA"/>
</dbReference>
<reference evidence="2" key="1">
    <citation type="journal article" date="2023" name="Commun. Biol.">
        <title>Genome analysis of Parmales, the sister group of diatoms, reveals the evolutionary specialization of diatoms from phago-mixotrophs to photoautotrophs.</title>
        <authorList>
            <person name="Ban H."/>
            <person name="Sato S."/>
            <person name="Yoshikawa S."/>
            <person name="Yamada K."/>
            <person name="Nakamura Y."/>
            <person name="Ichinomiya M."/>
            <person name="Sato N."/>
            <person name="Blanc-Mathieu R."/>
            <person name="Endo H."/>
            <person name="Kuwata A."/>
            <person name="Ogata H."/>
        </authorList>
    </citation>
    <scope>NUCLEOTIDE SEQUENCE [LARGE SCALE GENOMIC DNA]</scope>
    <source>
        <strain evidence="2">NIES 3701</strain>
    </source>
</reference>
<comment type="caution">
    <text evidence="1">The sequence shown here is derived from an EMBL/GenBank/DDBJ whole genome shotgun (WGS) entry which is preliminary data.</text>
</comment>
<sequence length="210" mass="23321">MPPQPFRPQGIRYPTTAKELPSIEVEVFLDFCCPFSAKMYKTLKKVYEAAPGVLQGLQFVIHLVPQPWHPQSPILHEVGLAIRDVAGDDGFFAYADLIFSEGLQLNYFDSETFEMTRKGIYEKLIDQANAAGVIKEEQCATVLAFVGIETGGEEPSNAGNRATGLLKFCVKYHRIRAIHVTPTVLVNGIEAPDISSGWTCDQFLEKLKSL</sequence>
<dbReference type="Gene3D" id="3.40.30.10">
    <property type="entry name" value="Glutaredoxin"/>
    <property type="match status" value="1"/>
</dbReference>